<feature type="signal peptide" evidence="5">
    <location>
        <begin position="1"/>
        <end position="26"/>
    </location>
</feature>
<comment type="subcellular location">
    <subcellularLocation>
        <location evidence="1">Cell envelope</location>
    </subcellularLocation>
</comment>
<evidence type="ECO:0000256" key="3">
    <source>
        <dbReference type="ARBA" id="ARBA00022448"/>
    </source>
</evidence>
<evidence type="ECO:0000256" key="1">
    <source>
        <dbReference type="ARBA" id="ARBA00004196"/>
    </source>
</evidence>
<dbReference type="EMBL" id="JBHUGA010000011">
    <property type="protein sequence ID" value="MFD1846047.1"/>
    <property type="molecule type" value="Genomic_DNA"/>
</dbReference>
<protein>
    <submittedName>
        <fullName evidence="7">ABC transporter substrate-binding protein</fullName>
    </submittedName>
</protein>
<gene>
    <name evidence="7" type="ORF">ACFSFX_05490</name>
</gene>
<sequence>MAPTRMRGFAAAATAAAAILALSACSTGPADGGSSSDAPAAAGAADQFPVTIEHAFGETVIDELPDRVATVDWVNADVVLALGVVPVGMQSDEYGGNENASTPWKDAKLEELGAAIGTDKAPVQYSEADGYAFDEVAATNPDVILAAYSGLTQEDYDTLSEIAPVVAYPEVAYGTPWQESTRIIGEALGLADEAEELVTETEETVAASAADYPSIVGKTFIYGNLDPASAEGVSIYTANDNRPRFLESIGMVQADVVAENTEGSEEFFIAWSAERANELESDIFVTWVPDEATTEAIVEDPLLSQIPAVESGALVADPDNTLTLSISAANPLSLPWALDTFLPMLDEAAQAAEG</sequence>
<dbReference type="InterPro" id="IPR051313">
    <property type="entry name" value="Bact_iron-sidero_bind"/>
</dbReference>
<feature type="chain" id="PRO_5045576096" evidence="5">
    <location>
        <begin position="27"/>
        <end position="354"/>
    </location>
</feature>
<accession>A0ABW4Q5I2</accession>
<proteinExistence type="inferred from homology"/>
<evidence type="ECO:0000256" key="2">
    <source>
        <dbReference type="ARBA" id="ARBA00008814"/>
    </source>
</evidence>
<dbReference type="PROSITE" id="PS51257">
    <property type="entry name" value="PROKAR_LIPOPROTEIN"/>
    <property type="match status" value="1"/>
</dbReference>
<keyword evidence="3" id="KW-0813">Transport</keyword>
<evidence type="ECO:0000313" key="8">
    <source>
        <dbReference type="Proteomes" id="UP001597307"/>
    </source>
</evidence>
<dbReference type="Gene3D" id="3.40.50.1980">
    <property type="entry name" value="Nitrogenase molybdenum iron protein domain"/>
    <property type="match status" value="2"/>
</dbReference>
<dbReference type="Proteomes" id="UP001597307">
    <property type="component" value="Unassembled WGS sequence"/>
</dbReference>
<keyword evidence="4 5" id="KW-0732">Signal</keyword>
<dbReference type="SUPFAM" id="SSF53807">
    <property type="entry name" value="Helical backbone' metal receptor"/>
    <property type="match status" value="1"/>
</dbReference>
<reference evidence="8" key="1">
    <citation type="journal article" date="2019" name="Int. J. Syst. Evol. Microbiol.">
        <title>The Global Catalogue of Microorganisms (GCM) 10K type strain sequencing project: providing services to taxonomists for standard genome sequencing and annotation.</title>
        <authorList>
            <consortium name="The Broad Institute Genomics Platform"/>
            <consortium name="The Broad Institute Genome Sequencing Center for Infectious Disease"/>
            <person name="Wu L."/>
            <person name="Ma J."/>
        </authorList>
    </citation>
    <scope>NUCLEOTIDE SEQUENCE [LARGE SCALE GENOMIC DNA]</scope>
    <source>
        <strain evidence="8">JCM 11496</strain>
    </source>
</reference>
<keyword evidence="8" id="KW-1185">Reference proteome</keyword>
<organism evidence="7 8">
    <name type="scientific">Arthrobacter flavus</name>
    <dbReference type="NCBI Taxonomy" id="95172"/>
    <lineage>
        <taxon>Bacteria</taxon>
        <taxon>Bacillati</taxon>
        <taxon>Actinomycetota</taxon>
        <taxon>Actinomycetes</taxon>
        <taxon>Micrococcales</taxon>
        <taxon>Micrococcaceae</taxon>
        <taxon>Arthrobacter</taxon>
    </lineage>
</organism>
<dbReference type="Pfam" id="PF01497">
    <property type="entry name" value="Peripla_BP_2"/>
    <property type="match status" value="1"/>
</dbReference>
<feature type="domain" description="Fe/B12 periplasmic-binding" evidence="6">
    <location>
        <begin position="67"/>
        <end position="349"/>
    </location>
</feature>
<comment type="similarity">
    <text evidence="2">Belongs to the bacterial solute-binding protein 8 family.</text>
</comment>
<name>A0ABW4Q5I2_9MICC</name>
<evidence type="ECO:0000256" key="4">
    <source>
        <dbReference type="ARBA" id="ARBA00022729"/>
    </source>
</evidence>
<evidence type="ECO:0000256" key="5">
    <source>
        <dbReference type="SAM" id="SignalP"/>
    </source>
</evidence>
<evidence type="ECO:0000313" key="7">
    <source>
        <dbReference type="EMBL" id="MFD1846047.1"/>
    </source>
</evidence>
<dbReference type="PANTHER" id="PTHR30532:SF24">
    <property type="entry name" value="FERRIC ENTEROBACTIN-BINDING PERIPLASMIC PROTEIN FEPB"/>
    <property type="match status" value="1"/>
</dbReference>
<dbReference type="PROSITE" id="PS50983">
    <property type="entry name" value="FE_B12_PBP"/>
    <property type="match status" value="1"/>
</dbReference>
<evidence type="ECO:0000259" key="6">
    <source>
        <dbReference type="PROSITE" id="PS50983"/>
    </source>
</evidence>
<dbReference type="InterPro" id="IPR002491">
    <property type="entry name" value="ABC_transptr_periplasmic_BD"/>
</dbReference>
<dbReference type="PANTHER" id="PTHR30532">
    <property type="entry name" value="IRON III DICITRATE-BINDING PERIPLASMIC PROTEIN"/>
    <property type="match status" value="1"/>
</dbReference>
<dbReference type="RefSeq" id="WP_343880272.1">
    <property type="nucleotide sequence ID" value="NZ_BAAAIJ010000047.1"/>
</dbReference>
<comment type="caution">
    <text evidence="7">The sequence shown here is derived from an EMBL/GenBank/DDBJ whole genome shotgun (WGS) entry which is preliminary data.</text>
</comment>